<name>A0A7K1XRX0_9SPHI</name>
<evidence type="ECO:0008006" key="4">
    <source>
        <dbReference type="Google" id="ProtNLM"/>
    </source>
</evidence>
<evidence type="ECO:0000256" key="1">
    <source>
        <dbReference type="SAM" id="SignalP"/>
    </source>
</evidence>
<gene>
    <name evidence="2" type="ORF">GS398_00325</name>
</gene>
<protein>
    <recommendedName>
        <fullName evidence="4">Entericidin</fullName>
    </recommendedName>
</protein>
<keyword evidence="1" id="KW-0732">Signal</keyword>
<dbReference type="PROSITE" id="PS51257">
    <property type="entry name" value="PROKAR_LIPOPROTEIN"/>
    <property type="match status" value="1"/>
</dbReference>
<dbReference type="RefSeq" id="WP_160904767.1">
    <property type="nucleotide sequence ID" value="NZ_WVHS01000001.1"/>
</dbReference>
<dbReference type="EMBL" id="WVHS01000001">
    <property type="protein sequence ID" value="MXV13735.1"/>
    <property type="molecule type" value="Genomic_DNA"/>
</dbReference>
<evidence type="ECO:0000313" key="3">
    <source>
        <dbReference type="Proteomes" id="UP000451233"/>
    </source>
</evidence>
<comment type="caution">
    <text evidence="2">The sequence shown here is derived from an EMBL/GenBank/DDBJ whole genome shotgun (WGS) entry which is preliminary data.</text>
</comment>
<dbReference type="AlphaFoldDB" id="A0A7K1XRX0"/>
<evidence type="ECO:0000313" key="2">
    <source>
        <dbReference type="EMBL" id="MXV13735.1"/>
    </source>
</evidence>
<proteinExistence type="predicted"/>
<dbReference type="Proteomes" id="UP000451233">
    <property type="component" value="Unassembled WGS sequence"/>
</dbReference>
<keyword evidence="3" id="KW-1185">Reference proteome</keyword>
<accession>A0A7K1XRX0</accession>
<reference evidence="2 3" key="1">
    <citation type="submission" date="2019-11" db="EMBL/GenBank/DDBJ databases">
        <title>Pedobacter sp. HMF7056 Genome sequencing and assembly.</title>
        <authorList>
            <person name="Kang H."/>
            <person name="Kim H."/>
            <person name="Joh K."/>
        </authorList>
    </citation>
    <scope>NUCLEOTIDE SEQUENCE [LARGE SCALE GENOMIC DNA]</scope>
    <source>
        <strain evidence="2 3">HMF7056</strain>
    </source>
</reference>
<sequence>MKKLFALLAVAGFFLGACNGGPSAEEKEKQDSIAASKTADSLLNAVAADSTAADAAKTDSLAADSTK</sequence>
<feature type="chain" id="PRO_5029539005" description="Entericidin" evidence="1">
    <location>
        <begin position="25"/>
        <end position="67"/>
    </location>
</feature>
<organism evidence="2 3">
    <name type="scientific">Hufsiella ginkgonis</name>
    <dbReference type="NCBI Taxonomy" id="2695274"/>
    <lineage>
        <taxon>Bacteria</taxon>
        <taxon>Pseudomonadati</taxon>
        <taxon>Bacteroidota</taxon>
        <taxon>Sphingobacteriia</taxon>
        <taxon>Sphingobacteriales</taxon>
        <taxon>Sphingobacteriaceae</taxon>
        <taxon>Hufsiella</taxon>
    </lineage>
</organism>
<feature type="signal peptide" evidence="1">
    <location>
        <begin position="1"/>
        <end position="24"/>
    </location>
</feature>